<dbReference type="InterPro" id="IPR050066">
    <property type="entry name" value="UvrABC_protein_C"/>
</dbReference>
<gene>
    <name evidence="4" type="ORF">Rai3103_11615</name>
</gene>
<dbReference type="Pfam" id="PF00929">
    <property type="entry name" value="RNase_T"/>
    <property type="match status" value="1"/>
</dbReference>
<keyword evidence="5" id="KW-1185">Reference proteome</keyword>
<name>A0A5Q2FB12_9ACTN</name>
<dbReference type="InterPro" id="IPR012337">
    <property type="entry name" value="RNaseH-like_sf"/>
</dbReference>
<dbReference type="InterPro" id="IPR000305">
    <property type="entry name" value="GIY-YIG_endonuc"/>
</dbReference>
<dbReference type="SUPFAM" id="SSF82771">
    <property type="entry name" value="GIY-YIG endonuclease"/>
    <property type="match status" value="1"/>
</dbReference>
<dbReference type="Proteomes" id="UP000386847">
    <property type="component" value="Chromosome"/>
</dbReference>
<dbReference type="AlphaFoldDB" id="A0A5Q2FB12"/>
<accession>A0A5Q2FB12</accession>
<dbReference type="GO" id="GO:0004527">
    <property type="term" value="F:exonuclease activity"/>
    <property type="evidence" value="ECO:0007669"/>
    <property type="project" value="UniProtKB-KW"/>
</dbReference>
<proteinExistence type="predicted"/>
<keyword evidence="1" id="KW-0540">Nuclease</keyword>
<dbReference type="GO" id="GO:0004519">
    <property type="term" value="F:endonuclease activity"/>
    <property type="evidence" value="ECO:0007669"/>
    <property type="project" value="UniProtKB-KW"/>
</dbReference>
<evidence type="ECO:0000256" key="2">
    <source>
        <dbReference type="SAM" id="MobiDB-lite"/>
    </source>
</evidence>
<feature type="region of interest" description="Disordered" evidence="2">
    <location>
        <begin position="248"/>
        <end position="268"/>
    </location>
</feature>
<dbReference type="InterPro" id="IPR036397">
    <property type="entry name" value="RNaseH_sf"/>
</dbReference>
<dbReference type="GO" id="GO:0009380">
    <property type="term" value="C:excinuclease repair complex"/>
    <property type="evidence" value="ECO:0007669"/>
    <property type="project" value="TreeGrafter"/>
</dbReference>
<dbReference type="Gene3D" id="3.40.1440.10">
    <property type="entry name" value="GIY-YIG endonuclease"/>
    <property type="match status" value="1"/>
</dbReference>
<dbReference type="EMBL" id="CP045725">
    <property type="protein sequence ID" value="QGF24210.1"/>
    <property type="molecule type" value="Genomic_DNA"/>
</dbReference>
<evidence type="ECO:0000256" key="1">
    <source>
        <dbReference type="ARBA" id="ARBA00022839"/>
    </source>
</evidence>
<dbReference type="GO" id="GO:0006260">
    <property type="term" value="P:DNA replication"/>
    <property type="evidence" value="ECO:0007669"/>
    <property type="project" value="InterPro"/>
</dbReference>
<dbReference type="PROSITE" id="PS50164">
    <property type="entry name" value="GIY_YIG"/>
    <property type="match status" value="1"/>
</dbReference>
<evidence type="ECO:0000259" key="3">
    <source>
        <dbReference type="PROSITE" id="PS50164"/>
    </source>
</evidence>
<dbReference type="SUPFAM" id="SSF53098">
    <property type="entry name" value="Ribonuclease H-like"/>
    <property type="match status" value="1"/>
</dbReference>
<dbReference type="KEGG" id="rain:Rai3103_11615"/>
<dbReference type="FunFam" id="3.30.420.10:FF:000045">
    <property type="entry name" value="3'-5' exonuclease DinG"/>
    <property type="match status" value="1"/>
</dbReference>
<evidence type="ECO:0000313" key="5">
    <source>
        <dbReference type="Proteomes" id="UP000386847"/>
    </source>
</evidence>
<dbReference type="NCBIfam" id="TIGR00573">
    <property type="entry name" value="dnaq"/>
    <property type="match status" value="1"/>
</dbReference>
<reference evidence="4 5" key="1">
    <citation type="submission" date="2019-10" db="EMBL/GenBank/DDBJ databases">
        <title>Genomic analysis of Raineyella sp. CBA3103.</title>
        <authorList>
            <person name="Roh S.W."/>
        </authorList>
    </citation>
    <scope>NUCLEOTIDE SEQUENCE [LARGE SCALE GENOMIC DNA]</scope>
    <source>
        <strain evidence="4 5">CBA3103</strain>
    </source>
</reference>
<dbReference type="CDD" id="cd10434">
    <property type="entry name" value="GIY-YIG_UvrC_Cho"/>
    <property type="match status" value="1"/>
</dbReference>
<feature type="domain" description="GIY-YIG" evidence="3">
    <location>
        <begin position="231"/>
        <end position="341"/>
    </location>
</feature>
<dbReference type="GO" id="GO:0003677">
    <property type="term" value="F:DNA binding"/>
    <property type="evidence" value="ECO:0007669"/>
    <property type="project" value="InterPro"/>
</dbReference>
<dbReference type="CDD" id="cd06127">
    <property type="entry name" value="DEDDh"/>
    <property type="match status" value="1"/>
</dbReference>
<dbReference type="PANTHER" id="PTHR30562">
    <property type="entry name" value="UVRC/OXIDOREDUCTASE"/>
    <property type="match status" value="1"/>
</dbReference>
<evidence type="ECO:0000313" key="4">
    <source>
        <dbReference type="EMBL" id="QGF24210.1"/>
    </source>
</evidence>
<dbReference type="SMART" id="SM00479">
    <property type="entry name" value="EXOIII"/>
    <property type="match status" value="1"/>
</dbReference>
<dbReference type="GO" id="GO:0003887">
    <property type="term" value="F:DNA-directed DNA polymerase activity"/>
    <property type="evidence" value="ECO:0007669"/>
    <property type="project" value="InterPro"/>
</dbReference>
<dbReference type="InterPro" id="IPR006054">
    <property type="entry name" value="DnaQ"/>
</dbReference>
<keyword evidence="1" id="KW-0378">Hydrolase</keyword>
<dbReference type="RefSeq" id="WP_153572739.1">
    <property type="nucleotide sequence ID" value="NZ_CP045725.1"/>
</dbReference>
<sequence>MITQLPFDGLAQVGDDLQPSFADLGEPLSSVDFCVVDLETTGTGKDAAITEIGASHVRAGEVLAEFQTLVDPERPVPAEISVLTGITPSLLRGAPNLPSVLPAFLEFSHGCVMVAHNARFDMGFLRRGCERLGYPWQPRQVLDTLALARQIIPRTEVRNYALGTLAAHVRADTTPTHRALEDVRATVDLLHYLIARVGNRGVTTLDDLIAMMRPVSPTRRQRAPWAKDLPHAPGVYWFFRNDPPRLSAVPAEESGGNDTEESLLPVPGSPGNDGREILYVGTSVDIHRRVQGYFTASERRARMEDMIRQADGVSCVECRTPLEAKVRELRLITTHQPRYNRRSKRAAHPVWIALTDEPYPRLSIVRDPGTKVRFGPFPGRDDAQLVVEALHEAFPVRQCSTRLSVRRPSPACALAEMGRCPAPCDHRIGRDEYIELVGEVARALSGDVSTVVSAHAARIGPLSDQERYEEAAEVRRRLQGYLETSRRHQRIASLGRCAQLVAARRTADSFAPAGAAGRPGWEIHVIRYGRLAGAARTRPGESAVRVAEEAVLLAESVAASPHGSAAFPEETALVASWLEEPGVRLIDVQGDWVWPLRTTIAAEDLPRVLTGLRPIARLGRATPVPAAPPGAGH</sequence>
<dbReference type="InterPro" id="IPR035901">
    <property type="entry name" value="GIY-YIG_endonuc_sf"/>
</dbReference>
<protein>
    <submittedName>
        <fullName evidence="4">Endonuclease</fullName>
    </submittedName>
</protein>
<organism evidence="4 5">
    <name type="scientific">Raineyella fluvialis</name>
    <dbReference type="NCBI Taxonomy" id="2662261"/>
    <lineage>
        <taxon>Bacteria</taxon>
        <taxon>Bacillati</taxon>
        <taxon>Actinomycetota</taxon>
        <taxon>Actinomycetes</taxon>
        <taxon>Propionibacteriales</taxon>
        <taxon>Propionibacteriaceae</taxon>
        <taxon>Raineyella</taxon>
    </lineage>
</organism>
<dbReference type="Gene3D" id="3.30.420.10">
    <property type="entry name" value="Ribonuclease H-like superfamily/Ribonuclease H"/>
    <property type="match status" value="1"/>
</dbReference>
<dbReference type="InterPro" id="IPR047296">
    <property type="entry name" value="GIY-YIG_UvrC_Cho"/>
</dbReference>
<dbReference type="PANTHER" id="PTHR30562:SF1">
    <property type="entry name" value="UVRABC SYSTEM PROTEIN C"/>
    <property type="match status" value="1"/>
</dbReference>
<keyword evidence="4" id="KW-0255">Endonuclease</keyword>
<keyword evidence="1" id="KW-0269">Exonuclease</keyword>
<dbReference type="InterPro" id="IPR013520">
    <property type="entry name" value="Ribonucl_H"/>
</dbReference>
<dbReference type="GO" id="GO:0006289">
    <property type="term" value="P:nucleotide-excision repair"/>
    <property type="evidence" value="ECO:0007669"/>
    <property type="project" value="InterPro"/>
</dbReference>